<dbReference type="Pfam" id="PF16561">
    <property type="entry name" value="AMPK1_CBM"/>
    <property type="match status" value="2"/>
</dbReference>
<dbReference type="PANTHER" id="PTHR46521">
    <property type="entry name" value="SUCROSE-PHOSPHATASE 2-RELATED"/>
    <property type="match status" value="1"/>
</dbReference>
<dbReference type="PANTHER" id="PTHR46521:SF4">
    <property type="entry name" value="SUCROSE-PHOSPHATASE 2-RELATED"/>
    <property type="match status" value="1"/>
</dbReference>
<evidence type="ECO:0000313" key="4">
    <source>
        <dbReference type="EMBL" id="CAL5225395.1"/>
    </source>
</evidence>
<dbReference type="InterPro" id="IPR051518">
    <property type="entry name" value="Sucrose_Phosphatase"/>
</dbReference>
<dbReference type="SFLD" id="SFLDG01141">
    <property type="entry name" value="C2.B.1:_Sucrose_Phosphatase_Li"/>
    <property type="match status" value="1"/>
</dbReference>
<dbReference type="SFLD" id="SFLDS00003">
    <property type="entry name" value="Haloacid_Dehalogenase"/>
    <property type="match status" value="1"/>
</dbReference>
<evidence type="ECO:0000313" key="5">
    <source>
        <dbReference type="Proteomes" id="UP001497392"/>
    </source>
</evidence>
<dbReference type="InterPro" id="IPR014756">
    <property type="entry name" value="Ig_E-set"/>
</dbReference>
<dbReference type="InterPro" id="IPR036412">
    <property type="entry name" value="HAD-like_sf"/>
</dbReference>
<dbReference type="InterPro" id="IPR023214">
    <property type="entry name" value="HAD_sf"/>
</dbReference>
<organism evidence="4 5">
    <name type="scientific">Coccomyxa viridis</name>
    <dbReference type="NCBI Taxonomy" id="1274662"/>
    <lineage>
        <taxon>Eukaryota</taxon>
        <taxon>Viridiplantae</taxon>
        <taxon>Chlorophyta</taxon>
        <taxon>core chlorophytes</taxon>
        <taxon>Trebouxiophyceae</taxon>
        <taxon>Trebouxiophyceae incertae sedis</taxon>
        <taxon>Coccomyxaceae</taxon>
        <taxon>Coccomyxa</taxon>
    </lineage>
</organism>
<name>A0ABP1FZU5_9CHLO</name>
<dbReference type="EMBL" id="CAXHTA020000012">
    <property type="protein sequence ID" value="CAL5225395.1"/>
    <property type="molecule type" value="Genomic_DNA"/>
</dbReference>
<feature type="domain" description="AMP-activated protein kinase glycogen-binding" evidence="3">
    <location>
        <begin position="13"/>
        <end position="85"/>
    </location>
</feature>
<gene>
    <name evidence="4" type="primary">g8202</name>
    <name evidence="4" type="ORF">VP750_LOCUS7054</name>
</gene>
<protein>
    <submittedName>
        <fullName evidence="4">G8202 protein</fullName>
    </submittedName>
</protein>
<dbReference type="CDD" id="cd02859">
    <property type="entry name" value="E_set_AMPKbeta_like_N"/>
    <property type="match status" value="2"/>
</dbReference>
<dbReference type="Gene3D" id="3.90.1070.10">
    <property type="match status" value="1"/>
</dbReference>
<dbReference type="InterPro" id="IPR006380">
    <property type="entry name" value="SPP-like_dom"/>
</dbReference>
<dbReference type="SFLD" id="SFLDG01140">
    <property type="entry name" value="C2.B:_Phosphomannomutase_and_P"/>
    <property type="match status" value="1"/>
</dbReference>
<dbReference type="SUPFAM" id="SSF56784">
    <property type="entry name" value="HAD-like"/>
    <property type="match status" value="1"/>
</dbReference>
<keyword evidence="1" id="KW-0378">Hydrolase</keyword>
<keyword evidence="5" id="KW-1185">Reference proteome</keyword>
<feature type="domain" description="Sucrose phosphatase-like" evidence="2">
    <location>
        <begin position="297"/>
        <end position="562"/>
    </location>
</feature>
<evidence type="ECO:0000256" key="1">
    <source>
        <dbReference type="ARBA" id="ARBA00022801"/>
    </source>
</evidence>
<dbReference type="Pfam" id="PF05116">
    <property type="entry name" value="S6PP"/>
    <property type="match status" value="1"/>
</dbReference>
<reference evidence="4 5" key="1">
    <citation type="submission" date="2024-06" db="EMBL/GenBank/DDBJ databases">
        <authorList>
            <person name="Kraege A."/>
            <person name="Thomma B."/>
        </authorList>
    </citation>
    <scope>NUCLEOTIDE SEQUENCE [LARGE SCALE GENOMIC DNA]</scope>
</reference>
<feature type="domain" description="AMP-activated protein kinase glycogen-binding" evidence="3">
    <location>
        <begin position="89"/>
        <end position="169"/>
    </location>
</feature>
<dbReference type="InterPro" id="IPR032640">
    <property type="entry name" value="AMPK1_CBM"/>
</dbReference>
<sequence>MAGQSLGWPAALPGQDVSVVGSFTDWQNPIALRRSSENNDFIRTVALRPGSYQYKYLVDGQWLTSPVEPITGDGQGTFNNQRLVAPSANFHWKASWGGEEVFVAGDFTAWAELVPLKQEGADSDFRLSCSLPPGTYCYQYLVDGTWMTSPDSPVGPDDEGHLCNKMTVEVPSAFHIFYATGWEEPVLRLRELHPDGTPRHEGWREVPMQRTPSRASPSGGQWRMATIPATGDPEAGTPQLEFVVVNGAPAGSLGTSGDGKDVDAPTQAGSYRLRCPGGFKLQHGRLHPFPRARAAASMLVSDLDGTMVGDDPEADAGTGAFCDYWEDSAALSGGVLVYNTGRSLGQFKSLWQQKQGLLALPDVLITAVGTKIFLLDTEEQSRSEADGQAWKEDAQWARILDQEWDLQAIKQVAGEVIDSVGSDSVQWLDDGSEHPHRIALSVQSSRVPDVCHRLTQGTMSRGVKVRVIVSGTGDWRYVDCVSSRGGKLQALERVRTLFSVPKGRCVAAGDSGNDILMLEGENPAIVVGNAQPTLVDWLAEQPQNGRIVFTDAHIARGILEGLCRLGLY</sequence>
<dbReference type="Gene3D" id="2.60.40.10">
    <property type="entry name" value="Immunoglobulins"/>
    <property type="match status" value="2"/>
</dbReference>
<evidence type="ECO:0000259" key="2">
    <source>
        <dbReference type="Pfam" id="PF05116"/>
    </source>
</evidence>
<dbReference type="Gene3D" id="3.40.50.1000">
    <property type="entry name" value="HAD superfamily/HAD-like"/>
    <property type="match status" value="1"/>
</dbReference>
<dbReference type="InterPro" id="IPR013783">
    <property type="entry name" value="Ig-like_fold"/>
</dbReference>
<dbReference type="SUPFAM" id="SSF81296">
    <property type="entry name" value="E set domains"/>
    <property type="match status" value="2"/>
</dbReference>
<proteinExistence type="predicted"/>
<comment type="caution">
    <text evidence="4">The sequence shown here is derived from an EMBL/GenBank/DDBJ whole genome shotgun (WGS) entry which is preliminary data.</text>
</comment>
<dbReference type="Proteomes" id="UP001497392">
    <property type="component" value="Unassembled WGS sequence"/>
</dbReference>
<evidence type="ECO:0000259" key="3">
    <source>
        <dbReference type="Pfam" id="PF16561"/>
    </source>
</evidence>
<accession>A0ABP1FZU5</accession>